<protein>
    <submittedName>
        <fullName evidence="3">Acyl-CoA thioesterase</fullName>
    </submittedName>
</protein>
<dbReference type="Gene3D" id="3.10.129.10">
    <property type="entry name" value="Hotdog Thioesterase"/>
    <property type="match status" value="2"/>
</dbReference>
<evidence type="ECO:0000313" key="4">
    <source>
        <dbReference type="Proteomes" id="UP000636918"/>
    </source>
</evidence>
<dbReference type="InterPro" id="IPR050563">
    <property type="entry name" value="4-hydroxybenzoyl-CoA_TE"/>
</dbReference>
<organism evidence="3 4">
    <name type="scientific">Nocardioides baculatus</name>
    <dbReference type="NCBI Taxonomy" id="2801337"/>
    <lineage>
        <taxon>Bacteria</taxon>
        <taxon>Bacillati</taxon>
        <taxon>Actinomycetota</taxon>
        <taxon>Actinomycetes</taxon>
        <taxon>Propionibacteriales</taxon>
        <taxon>Nocardioidaceae</taxon>
        <taxon>Nocardioides</taxon>
    </lineage>
</organism>
<dbReference type="InterPro" id="IPR029069">
    <property type="entry name" value="HotDog_dom_sf"/>
</dbReference>
<keyword evidence="4" id="KW-1185">Reference proteome</keyword>
<keyword evidence="2" id="KW-0378">Hydrolase</keyword>
<dbReference type="PANTHER" id="PTHR31793:SF27">
    <property type="entry name" value="NOVEL THIOESTERASE SUPERFAMILY DOMAIN AND SAPOSIN A-TYPE DOMAIN CONTAINING PROTEIN (0610012H03RIK)"/>
    <property type="match status" value="1"/>
</dbReference>
<accession>A0ABS1L6B7</accession>
<sequence>MRHLYRCPLRWADLDLLGHVNNVTYVDYLQEARVDMFRTHAPDSRGDDLAEGVVVVRHEVTYVSSLTFGFEPVSIECWVTEIRGASFTMGYEVFAEDEAGDRTVYLRARTLLTPYVFATERPRRLHPEEKESLSRLLEPDEPVRPPAVPEVVDVPGGRYPVHVRFSDVDVYGHVNNVKYFEYFQEARIQLMVAHGRELGQERSDGYHLVVAQTDVDYKRPILFRPEPYDCRTWVSRIGSTSVVFESVVLDVHPDGTSQVLARAKVVGVCIDNESGRPAPVPDAFRELAAG</sequence>
<name>A0ABS1L6B7_9ACTN</name>
<evidence type="ECO:0000313" key="3">
    <source>
        <dbReference type="EMBL" id="MBL0747155.1"/>
    </source>
</evidence>
<reference evidence="3 4" key="1">
    <citation type="submission" date="2021-01" db="EMBL/GenBank/DDBJ databases">
        <title>Genome seq and assembly of Nocardiodes sp. G10.</title>
        <authorList>
            <person name="Chhetri G."/>
        </authorList>
    </citation>
    <scope>NUCLEOTIDE SEQUENCE [LARGE SCALE GENOMIC DNA]</scope>
    <source>
        <strain evidence="3 4">G10</strain>
    </source>
</reference>
<comment type="similarity">
    <text evidence="1">Belongs to the 4-hydroxybenzoyl-CoA thioesterase family.</text>
</comment>
<gene>
    <name evidence="3" type="ORF">JI751_06005</name>
</gene>
<dbReference type="EMBL" id="JAERSG010000002">
    <property type="protein sequence ID" value="MBL0747155.1"/>
    <property type="molecule type" value="Genomic_DNA"/>
</dbReference>
<dbReference type="PANTHER" id="PTHR31793">
    <property type="entry name" value="4-HYDROXYBENZOYL-COA THIOESTERASE FAMILY MEMBER"/>
    <property type="match status" value="1"/>
</dbReference>
<evidence type="ECO:0000256" key="2">
    <source>
        <dbReference type="ARBA" id="ARBA00022801"/>
    </source>
</evidence>
<dbReference type="Pfam" id="PF13279">
    <property type="entry name" value="4HBT_2"/>
    <property type="match status" value="2"/>
</dbReference>
<dbReference type="SUPFAM" id="SSF54637">
    <property type="entry name" value="Thioesterase/thiol ester dehydrase-isomerase"/>
    <property type="match status" value="2"/>
</dbReference>
<proteinExistence type="inferred from homology"/>
<comment type="caution">
    <text evidence="3">The sequence shown here is derived from an EMBL/GenBank/DDBJ whole genome shotgun (WGS) entry which is preliminary data.</text>
</comment>
<dbReference type="CDD" id="cd00586">
    <property type="entry name" value="4HBT"/>
    <property type="match status" value="2"/>
</dbReference>
<dbReference type="RefSeq" id="WP_201934754.1">
    <property type="nucleotide sequence ID" value="NZ_JAERSG010000002.1"/>
</dbReference>
<evidence type="ECO:0000256" key="1">
    <source>
        <dbReference type="ARBA" id="ARBA00005953"/>
    </source>
</evidence>
<dbReference type="Proteomes" id="UP000636918">
    <property type="component" value="Unassembled WGS sequence"/>
</dbReference>